<protein>
    <recommendedName>
        <fullName evidence="1">CABIT domain-containing protein</fullName>
    </recommendedName>
</protein>
<dbReference type="Pfam" id="PF12736">
    <property type="entry name" value="CABIT"/>
    <property type="match status" value="1"/>
</dbReference>
<comment type="caution">
    <text evidence="2">The sequence shown here is derived from an EMBL/GenBank/DDBJ whole genome shotgun (WGS) entry which is preliminary data.</text>
</comment>
<proteinExistence type="predicted"/>
<dbReference type="Proteomes" id="UP001152795">
    <property type="component" value="Unassembled WGS sequence"/>
</dbReference>
<evidence type="ECO:0000313" key="2">
    <source>
        <dbReference type="EMBL" id="CAB4005457.1"/>
    </source>
</evidence>
<evidence type="ECO:0000313" key="3">
    <source>
        <dbReference type="Proteomes" id="UP001152795"/>
    </source>
</evidence>
<dbReference type="InterPro" id="IPR025946">
    <property type="entry name" value="CABIT_dom"/>
</dbReference>
<evidence type="ECO:0000259" key="1">
    <source>
        <dbReference type="Pfam" id="PF12736"/>
    </source>
</evidence>
<gene>
    <name evidence="2" type="ORF">PACLA_8A015186</name>
</gene>
<sequence length="128" mass="14505">MAIVCFENSVRSYYDASKDEQILNVGDILHLKSINKTKKGGKKLVCINQNGHTIELPKDCVAGGFQPTADGKEYYLAEVLKKFSLPLYVRFVEPYTMDQETRSKDKPLYQPAEKAQIMSTILTVLTRK</sequence>
<organism evidence="2 3">
    <name type="scientific">Paramuricea clavata</name>
    <name type="common">Red gorgonian</name>
    <name type="synonym">Violescent sea-whip</name>
    <dbReference type="NCBI Taxonomy" id="317549"/>
    <lineage>
        <taxon>Eukaryota</taxon>
        <taxon>Metazoa</taxon>
        <taxon>Cnidaria</taxon>
        <taxon>Anthozoa</taxon>
        <taxon>Octocorallia</taxon>
        <taxon>Malacalcyonacea</taxon>
        <taxon>Plexauridae</taxon>
        <taxon>Paramuricea</taxon>
    </lineage>
</organism>
<accession>A0A7D9EA19</accession>
<dbReference type="AlphaFoldDB" id="A0A7D9EA19"/>
<reference evidence="2" key="1">
    <citation type="submission" date="2020-04" db="EMBL/GenBank/DDBJ databases">
        <authorList>
            <person name="Alioto T."/>
            <person name="Alioto T."/>
            <person name="Gomez Garrido J."/>
        </authorList>
    </citation>
    <scope>NUCLEOTIDE SEQUENCE</scope>
    <source>
        <strain evidence="2">A484AB</strain>
    </source>
</reference>
<name>A0A7D9EA19_PARCT</name>
<dbReference type="OrthoDB" id="6077228at2759"/>
<feature type="domain" description="CABIT" evidence="1">
    <location>
        <begin position="13"/>
        <end position="96"/>
    </location>
</feature>
<dbReference type="EMBL" id="CACRXK020005210">
    <property type="protein sequence ID" value="CAB4005457.1"/>
    <property type="molecule type" value="Genomic_DNA"/>
</dbReference>
<keyword evidence="3" id="KW-1185">Reference proteome</keyword>